<evidence type="ECO:0000259" key="16">
    <source>
        <dbReference type="PROSITE" id="PS50109"/>
    </source>
</evidence>
<keyword evidence="19" id="KW-1185">Reference proteome</keyword>
<evidence type="ECO:0000256" key="7">
    <source>
        <dbReference type="ARBA" id="ARBA00022692"/>
    </source>
</evidence>
<feature type="transmembrane region" description="Helical" evidence="15">
    <location>
        <begin position="320"/>
        <end position="340"/>
    </location>
</feature>
<dbReference type="EMBL" id="WKKI01000003">
    <property type="protein sequence ID" value="MRX71196.1"/>
    <property type="molecule type" value="Genomic_DNA"/>
</dbReference>
<keyword evidence="11 15" id="KW-1133">Transmembrane helix</keyword>
<protein>
    <recommendedName>
        <fullName evidence="3">histidine kinase</fullName>
        <ecNumber evidence="3">2.7.13.3</ecNumber>
    </recommendedName>
</protein>
<feature type="transmembrane region" description="Helical" evidence="15">
    <location>
        <begin position="438"/>
        <end position="457"/>
    </location>
</feature>
<feature type="transmembrane region" description="Helical" evidence="15">
    <location>
        <begin position="360"/>
        <end position="377"/>
    </location>
</feature>
<dbReference type="CDD" id="cd06225">
    <property type="entry name" value="HAMP"/>
    <property type="match status" value="1"/>
</dbReference>
<dbReference type="CDD" id="cd00082">
    <property type="entry name" value="HisKA"/>
    <property type="match status" value="1"/>
</dbReference>
<evidence type="ECO:0000256" key="9">
    <source>
        <dbReference type="ARBA" id="ARBA00022777"/>
    </source>
</evidence>
<feature type="coiled-coil region" evidence="14">
    <location>
        <begin position="107"/>
        <end position="167"/>
    </location>
</feature>
<dbReference type="PANTHER" id="PTHR45528">
    <property type="entry name" value="SENSOR HISTIDINE KINASE CPXA"/>
    <property type="match status" value="1"/>
</dbReference>
<name>A0A7X2LXE2_9BACI</name>
<dbReference type="AlphaFoldDB" id="A0A7X2LXE2"/>
<keyword evidence="6" id="KW-0808">Transferase</keyword>
<evidence type="ECO:0000259" key="17">
    <source>
        <dbReference type="PROSITE" id="PS50885"/>
    </source>
</evidence>
<evidence type="ECO:0000256" key="12">
    <source>
        <dbReference type="ARBA" id="ARBA00023012"/>
    </source>
</evidence>
<dbReference type="GO" id="GO:0005886">
    <property type="term" value="C:plasma membrane"/>
    <property type="evidence" value="ECO:0007669"/>
    <property type="project" value="UniProtKB-SubCell"/>
</dbReference>
<evidence type="ECO:0000256" key="3">
    <source>
        <dbReference type="ARBA" id="ARBA00012438"/>
    </source>
</evidence>
<feature type="domain" description="Histidine kinase" evidence="16">
    <location>
        <begin position="524"/>
        <end position="735"/>
    </location>
</feature>
<dbReference type="GO" id="GO:0000155">
    <property type="term" value="F:phosphorelay sensor kinase activity"/>
    <property type="evidence" value="ECO:0007669"/>
    <property type="project" value="InterPro"/>
</dbReference>
<keyword evidence="4" id="KW-1003">Cell membrane</keyword>
<comment type="subcellular location">
    <subcellularLocation>
        <location evidence="2">Cell membrane</location>
        <topology evidence="2">Multi-pass membrane protein</topology>
    </subcellularLocation>
</comment>
<dbReference type="PROSITE" id="PS50885">
    <property type="entry name" value="HAMP"/>
    <property type="match status" value="1"/>
</dbReference>
<gene>
    <name evidence="18" type="ORF">GJU40_03290</name>
</gene>
<dbReference type="InterPro" id="IPR050398">
    <property type="entry name" value="HssS/ArlS-like"/>
</dbReference>
<evidence type="ECO:0000256" key="5">
    <source>
        <dbReference type="ARBA" id="ARBA00022553"/>
    </source>
</evidence>
<evidence type="ECO:0000256" key="13">
    <source>
        <dbReference type="ARBA" id="ARBA00023136"/>
    </source>
</evidence>
<dbReference type="PROSITE" id="PS50109">
    <property type="entry name" value="HIS_KIN"/>
    <property type="match status" value="1"/>
</dbReference>
<reference evidence="18 19" key="1">
    <citation type="submission" date="2019-11" db="EMBL/GenBank/DDBJ databases">
        <title>Bacillus lacus genome.</title>
        <authorList>
            <person name="Allen C.J."/>
            <person name="Newman J.D."/>
        </authorList>
    </citation>
    <scope>NUCLEOTIDE SEQUENCE [LARGE SCALE GENOMIC DNA]</scope>
    <source>
        <strain evidence="18 19">KCTC 33946</strain>
    </source>
</reference>
<dbReference type="RefSeq" id="WP_154306329.1">
    <property type="nucleotide sequence ID" value="NZ_WKKI01000003.1"/>
</dbReference>
<keyword evidence="10" id="KW-0067">ATP-binding</keyword>
<evidence type="ECO:0000256" key="8">
    <source>
        <dbReference type="ARBA" id="ARBA00022741"/>
    </source>
</evidence>
<dbReference type="InterPro" id="IPR003660">
    <property type="entry name" value="HAMP_dom"/>
</dbReference>
<dbReference type="OrthoDB" id="9792991at2"/>
<dbReference type="SUPFAM" id="SSF55874">
    <property type="entry name" value="ATPase domain of HSP90 chaperone/DNA topoisomerase II/histidine kinase"/>
    <property type="match status" value="1"/>
</dbReference>
<evidence type="ECO:0000256" key="10">
    <source>
        <dbReference type="ARBA" id="ARBA00022840"/>
    </source>
</evidence>
<dbReference type="Gene3D" id="1.10.8.500">
    <property type="entry name" value="HAMP domain in histidine kinase"/>
    <property type="match status" value="1"/>
</dbReference>
<comment type="caution">
    <text evidence="18">The sequence shown here is derived from an EMBL/GenBank/DDBJ whole genome shotgun (WGS) entry which is preliminary data.</text>
</comment>
<dbReference type="InterPro" id="IPR036097">
    <property type="entry name" value="HisK_dim/P_sf"/>
</dbReference>
<dbReference type="Pfam" id="PF00512">
    <property type="entry name" value="HisKA"/>
    <property type="match status" value="1"/>
</dbReference>
<keyword evidence="7 15" id="KW-0812">Transmembrane</keyword>
<keyword evidence="12" id="KW-0902">Two-component regulatory system</keyword>
<dbReference type="InterPro" id="IPR005467">
    <property type="entry name" value="His_kinase_dom"/>
</dbReference>
<organism evidence="18 19">
    <name type="scientific">Metabacillus lacus</name>
    <dbReference type="NCBI Taxonomy" id="1983721"/>
    <lineage>
        <taxon>Bacteria</taxon>
        <taxon>Bacillati</taxon>
        <taxon>Bacillota</taxon>
        <taxon>Bacilli</taxon>
        <taxon>Bacillales</taxon>
        <taxon>Bacillaceae</taxon>
        <taxon>Metabacillus</taxon>
    </lineage>
</organism>
<dbReference type="SUPFAM" id="SSF47384">
    <property type="entry name" value="Homodimeric domain of signal transducing histidine kinase"/>
    <property type="match status" value="1"/>
</dbReference>
<evidence type="ECO:0000256" key="4">
    <source>
        <dbReference type="ARBA" id="ARBA00022475"/>
    </source>
</evidence>
<evidence type="ECO:0000256" key="6">
    <source>
        <dbReference type="ARBA" id="ARBA00022679"/>
    </source>
</evidence>
<keyword evidence="14" id="KW-0175">Coiled coil</keyword>
<evidence type="ECO:0000256" key="15">
    <source>
        <dbReference type="SAM" id="Phobius"/>
    </source>
</evidence>
<evidence type="ECO:0000256" key="14">
    <source>
        <dbReference type="SAM" id="Coils"/>
    </source>
</evidence>
<evidence type="ECO:0000256" key="11">
    <source>
        <dbReference type="ARBA" id="ARBA00022989"/>
    </source>
</evidence>
<dbReference type="Gene3D" id="3.30.565.10">
    <property type="entry name" value="Histidine kinase-like ATPase, C-terminal domain"/>
    <property type="match status" value="1"/>
</dbReference>
<dbReference type="FunFam" id="1.10.287.130:FF:000008">
    <property type="entry name" value="Two-component sensor histidine kinase"/>
    <property type="match status" value="1"/>
</dbReference>
<dbReference type="Proteomes" id="UP000448867">
    <property type="component" value="Unassembled WGS sequence"/>
</dbReference>
<accession>A0A7X2LXE2</accession>
<evidence type="ECO:0000313" key="19">
    <source>
        <dbReference type="Proteomes" id="UP000448867"/>
    </source>
</evidence>
<dbReference type="InterPro" id="IPR003594">
    <property type="entry name" value="HATPase_dom"/>
</dbReference>
<dbReference type="PANTHER" id="PTHR45528:SF1">
    <property type="entry name" value="SENSOR HISTIDINE KINASE CPXA"/>
    <property type="match status" value="1"/>
</dbReference>
<dbReference type="InterPro" id="IPR036890">
    <property type="entry name" value="HATPase_C_sf"/>
</dbReference>
<evidence type="ECO:0000256" key="1">
    <source>
        <dbReference type="ARBA" id="ARBA00000085"/>
    </source>
</evidence>
<proteinExistence type="predicted"/>
<keyword evidence="5" id="KW-0597">Phosphoprotein</keyword>
<dbReference type="EC" id="2.7.13.3" evidence="3"/>
<feature type="transmembrane region" description="Helical" evidence="15">
    <location>
        <begin position="410"/>
        <end position="432"/>
    </location>
</feature>
<keyword evidence="8" id="KW-0547">Nucleotide-binding</keyword>
<dbReference type="Gene3D" id="1.10.287.130">
    <property type="match status" value="1"/>
</dbReference>
<dbReference type="SMART" id="SM00388">
    <property type="entry name" value="HisKA"/>
    <property type="match status" value="1"/>
</dbReference>
<feature type="domain" description="HAMP" evidence="17">
    <location>
        <begin position="464"/>
        <end position="509"/>
    </location>
</feature>
<comment type="catalytic activity">
    <reaction evidence="1">
        <text>ATP + protein L-histidine = ADP + protein N-phospho-L-histidine.</text>
        <dbReference type="EC" id="2.7.13.3"/>
    </reaction>
</comment>
<evidence type="ECO:0000256" key="2">
    <source>
        <dbReference type="ARBA" id="ARBA00004651"/>
    </source>
</evidence>
<dbReference type="InterPro" id="IPR003661">
    <property type="entry name" value="HisK_dim/P_dom"/>
</dbReference>
<sequence length="735" mass="83562">MDTKLKNRLLLGSWIFLLVLGTTGIVTAIKDFGRYAEVDYFASEDFHMHLSEYKEYLSLYELDTVTEEQAKKNIVVTDEEIMEYRYRHGDLQQQVNSIHDQYESRILDALQAENKEIESFLKEERDKKIQDITENFKSDEYVKEKIVQEKEVQLSQSFQQLNEQKQRYSHLKNAFIYYLVNTETGEAFTNLKNADNRASANQIFNSKEILYSETYTGDRREGSYYTSEAAFYINNGEWAAAEIPYSRNGSYEGNIGVHMSSAENTVLEDGMKNYQQERMLYLIFSAIGLLSAAAAYFLFKKSGLKNLYSLKKWDRTYSRLPIDAAVILLLFSVFMAFIQIADGTPYRPDWYWSTIVREGLLTAFFLSAGAAQVVLLRRRMTDIDGTKEWRNSFLKRGSETIREAFANLSLGIKAGMLLIIMFLSGLGLAGVFLQPVLILVYAPLFVIVTLPALFLMLKNLGRFNRISAAATQLAAGSYSGDVTVKGKSALAELAQNLNTLKQELKLSHKEQAKSERLKTELITNVSHDLRTPLTSIITYTELLKSQGLDAEEHGVYVEIIDRKSKRLKVLIDDLFEASKMASGSIALTKEKVDLSQLLQQALGEYNEAIESSTLQFRVIDPDPPVYAEVDGQKMWRVFDNLISNILKYSLEHTRVYISLKNEGDQALVIFKNVSKYELSENTDEFFERFKRGDTSRNTEGSGLGLAIAKSIVDLHQGSMDIEIDGDLFKVTVALK</sequence>
<evidence type="ECO:0000313" key="18">
    <source>
        <dbReference type="EMBL" id="MRX71196.1"/>
    </source>
</evidence>
<dbReference type="GO" id="GO:0005524">
    <property type="term" value="F:ATP binding"/>
    <property type="evidence" value="ECO:0007669"/>
    <property type="project" value="UniProtKB-KW"/>
</dbReference>
<keyword evidence="13 15" id="KW-0472">Membrane</keyword>
<dbReference type="Pfam" id="PF02518">
    <property type="entry name" value="HATPase_c"/>
    <property type="match status" value="1"/>
</dbReference>
<keyword evidence="9" id="KW-0418">Kinase</keyword>
<dbReference type="FunFam" id="3.30.565.10:FF:000013">
    <property type="entry name" value="Two-component sensor histidine kinase"/>
    <property type="match status" value="1"/>
</dbReference>
<dbReference type="SMART" id="SM00387">
    <property type="entry name" value="HATPase_c"/>
    <property type="match status" value="1"/>
</dbReference>
<feature type="transmembrane region" description="Helical" evidence="15">
    <location>
        <begin position="279"/>
        <end position="299"/>
    </location>
</feature>